<evidence type="ECO:0000313" key="1">
    <source>
        <dbReference type="EMBL" id="JAD59207.1"/>
    </source>
</evidence>
<sequence length="26" mass="3016">MKDHYNYCMDDEDVTIDLISLAQGIL</sequence>
<name>A0A0A9BIU9_ARUDO</name>
<proteinExistence type="predicted"/>
<protein>
    <submittedName>
        <fullName evidence="1">Uncharacterized protein</fullName>
    </submittedName>
</protein>
<reference evidence="1" key="2">
    <citation type="journal article" date="2015" name="Data Brief">
        <title>Shoot transcriptome of the giant reed, Arundo donax.</title>
        <authorList>
            <person name="Barrero R.A."/>
            <person name="Guerrero F.D."/>
            <person name="Moolhuijzen P."/>
            <person name="Goolsby J.A."/>
            <person name="Tidwell J."/>
            <person name="Bellgard S.E."/>
            <person name="Bellgard M.I."/>
        </authorList>
    </citation>
    <scope>NUCLEOTIDE SEQUENCE</scope>
    <source>
        <tissue evidence="1">Shoot tissue taken approximately 20 cm above the soil surface</tissue>
    </source>
</reference>
<reference evidence="1" key="1">
    <citation type="submission" date="2014-09" db="EMBL/GenBank/DDBJ databases">
        <authorList>
            <person name="Magalhaes I.L.F."/>
            <person name="Oliveira U."/>
            <person name="Santos F.R."/>
            <person name="Vidigal T.H.D.A."/>
            <person name="Brescovit A.D."/>
            <person name="Santos A.J."/>
        </authorList>
    </citation>
    <scope>NUCLEOTIDE SEQUENCE</scope>
    <source>
        <tissue evidence="1">Shoot tissue taken approximately 20 cm above the soil surface</tissue>
    </source>
</reference>
<accession>A0A0A9BIU9</accession>
<dbReference type="EMBL" id="GBRH01238688">
    <property type="protein sequence ID" value="JAD59207.1"/>
    <property type="molecule type" value="Transcribed_RNA"/>
</dbReference>
<organism evidence="1">
    <name type="scientific">Arundo donax</name>
    <name type="common">Giant reed</name>
    <name type="synonym">Donax arundinaceus</name>
    <dbReference type="NCBI Taxonomy" id="35708"/>
    <lineage>
        <taxon>Eukaryota</taxon>
        <taxon>Viridiplantae</taxon>
        <taxon>Streptophyta</taxon>
        <taxon>Embryophyta</taxon>
        <taxon>Tracheophyta</taxon>
        <taxon>Spermatophyta</taxon>
        <taxon>Magnoliopsida</taxon>
        <taxon>Liliopsida</taxon>
        <taxon>Poales</taxon>
        <taxon>Poaceae</taxon>
        <taxon>PACMAD clade</taxon>
        <taxon>Arundinoideae</taxon>
        <taxon>Arundineae</taxon>
        <taxon>Arundo</taxon>
    </lineage>
</organism>
<dbReference type="AlphaFoldDB" id="A0A0A9BIU9"/>